<keyword evidence="1" id="KW-1133">Transmembrane helix</keyword>
<keyword evidence="1" id="KW-0812">Transmembrane</keyword>
<keyword evidence="1" id="KW-0472">Membrane</keyword>
<name>A0A1F6AYN9_9BACT</name>
<evidence type="ECO:0008006" key="4">
    <source>
        <dbReference type="Google" id="ProtNLM"/>
    </source>
</evidence>
<feature type="transmembrane region" description="Helical" evidence="1">
    <location>
        <begin position="38"/>
        <end position="63"/>
    </location>
</feature>
<sequence length="110" mass="11491">MNRVFAQAPTGVDISKVFAPAQHFSKIGDLVSVIVQNAFVLAGIIAFVLVIAAGFGMIVGAGSGDTKQLEQGKKAITAAVLGLIIIVGSFWIIQIIETITGQTLLPLKLE</sequence>
<reference evidence="2 3" key="1">
    <citation type="journal article" date="2016" name="Nat. Commun.">
        <title>Thousands of microbial genomes shed light on interconnected biogeochemical processes in an aquifer system.</title>
        <authorList>
            <person name="Anantharaman K."/>
            <person name="Brown C.T."/>
            <person name="Hug L.A."/>
            <person name="Sharon I."/>
            <person name="Castelle C.J."/>
            <person name="Probst A.J."/>
            <person name="Thomas B.C."/>
            <person name="Singh A."/>
            <person name="Wilkins M.J."/>
            <person name="Karaoz U."/>
            <person name="Brodie E.L."/>
            <person name="Williams K.H."/>
            <person name="Hubbard S.S."/>
            <person name="Banfield J.F."/>
        </authorList>
    </citation>
    <scope>NUCLEOTIDE SEQUENCE [LARGE SCALE GENOMIC DNA]</scope>
</reference>
<evidence type="ECO:0000256" key="1">
    <source>
        <dbReference type="SAM" id="Phobius"/>
    </source>
</evidence>
<proteinExistence type="predicted"/>
<evidence type="ECO:0000313" key="3">
    <source>
        <dbReference type="Proteomes" id="UP000176450"/>
    </source>
</evidence>
<gene>
    <name evidence="2" type="ORF">A3A63_02435</name>
</gene>
<comment type="caution">
    <text evidence="2">The sequence shown here is derived from an EMBL/GenBank/DDBJ whole genome shotgun (WGS) entry which is preliminary data.</text>
</comment>
<dbReference type="EMBL" id="MFJX01000056">
    <property type="protein sequence ID" value="OGG29786.1"/>
    <property type="molecule type" value="Genomic_DNA"/>
</dbReference>
<accession>A0A1F6AYN9</accession>
<organism evidence="2 3">
    <name type="scientific">Candidatus Gottesmanbacteria bacterium RIFCSPLOWO2_01_FULL_46_9</name>
    <dbReference type="NCBI Taxonomy" id="1798394"/>
    <lineage>
        <taxon>Bacteria</taxon>
        <taxon>Candidatus Gottesmaniibacteriota</taxon>
    </lineage>
</organism>
<dbReference type="Proteomes" id="UP000176450">
    <property type="component" value="Unassembled WGS sequence"/>
</dbReference>
<dbReference type="AlphaFoldDB" id="A0A1F6AYN9"/>
<evidence type="ECO:0000313" key="2">
    <source>
        <dbReference type="EMBL" id="OGG29786.1"/>
    </source>
</evidence>
<feature type="transmembrane region" description="Helical" evidence="1">
    <location>
        <begin position="75"/>
        <end position="96"/>
    </location>
</feature>
<protein>
    <recommendedName>
        <fullName evidence="4">Integral membrane protein</fullName>
    </recommendedName>
</protein>